<protein>
    <submittedName>
        <fullName evidence="2">Outer membrane beta-barrel family protein</fullName>
    </submittedName>
</protein>
<dbReference type="SUPFAM" id="SSF56935">
    <property type="entry name" value="Porins"/>
    <property type="match status" value="1"/>
</dbReference>
<dbReference type="RefSeq" id="WP_344926045.1">
    <property type="nucleotide sequence ID" value="NZ_BAABCW010000004.1"/>
</dbReference>
<dbReference type="EMBL" id="BAABCW010000004">
    <property type="protein sequence ID" value="GAA4114810.1"/>
    <property type="molecule type" value="Genomic_DNA"/>
</dbReference>
<dbReference type="PANTHER" id="PTHR40980">
    <property type="entry name" value="PLUG DOMAIN-CONTAINING PROTEIN"/>
    <property type="match status" value="1"/>
</dbReference>
<keyword evidence="3" id="KW-1185">Reference proteome</keyword>
<dbReference type="InterPro" id="IPR041700">
    <property type="entry name" value="OMP_b-brl_3"/>
</dbReference>
<gene>
    <name evidence="2" type="ORF">GCM10022393_14590</name>
</gene>
<reference evidence="3" key="1">
    <citation type="journal article" date="2019" name="Int. J. Syst. Evol. Microbiol.">
        <title>The Global Catalogue of Microorganisms (GCM) 10K type strain sequencing project: providing services to taxonomists for standard genome sequencing and annotation.</title>
        <authorList>
            <consortium name="The Broad Institute Genomics Platform"/>
            <consortium name="The Broad Institute Genome Sequencing Center for Infectious Disease"/>
            <person name="Wu L."/>
            <person name="Ma J."/>
        </authorList>
    </citation>
    <scope>NUCLEOTIDE SEQUENCE [LARGE SCALE GENOMIC DNA]</scope>
    <source>
        <strain evidence="3">JCM 17106</strain>
    </source>
</reference>
<evidence type="ECO:0000313" key="2">
    <source>
        <dbReference type="EMBL" id="GAA4114810.1"/>
    </source>
</evidence>
<dbReference type="Pfam" id="PF14905">
    <property type="entry name" value="OMP_b-brl_3"/>
    <property type="match status" value="1"/>
</dbReference>
<dbReference type="PANTHER" id="PTHR40980:SF4">
    <property type="entry name" value="TONB-DEPENDENT RECEPTOR-LIKE BETA-BARREL DOMAIN-CONTAINING PROTEIN"/>
    <property type="match status" value="1"/>
</dbReference>
<comment type="caution">
    <text evidence="2">The sequence shown here is derived from an EMBL/GenBank/DDBJ whole genome shotgun (WGS) entry which is preliminary data.</text>
</comment>
<evidence type="ECO:0000313" key="3">
    <source>
        <dbReference type="Proteomes" id="UP001500459"/>
    </source>
</evidence>
<sequence>MCSLVKFIITVFLLIISQVSHGQSIHSISGRIINHQNDLLPGNALIISSKDSTITKGTSFFEGTFKLSNLKQEQLLLKLTSMGYKDTLINISYKGIPDIDLGTINMEVSSDQLEEVILISNTPLYKTKTDGTIKVNVENTVLATSNSVEEILSRSPGLIVDDEGISVIGKGVAIIYVNGQRILNEQLANIQASEIKNIEIISSPSAKYDAEGQAVINISTIKTATEGVKGILSQNISTSDFAPPEANTVFSLDYRKQNLSLMGNYGLQLGTNRFILNTTRNRSAEGDLFNSDITTDWERKRTYFANYGTGIQYYFGKDSYVSMAYNGVTNDLGGTESSNNTINTNQESEQFASIVHKNDLTTQHAFILNYLQTIDTLGSSLYVGGQYSLYNTKTDDFINETSIINDQTFNRSLKNIVDQDIPIHSIQLDYTKVFAKQNQLETGIKYGQVNNTSASQFLISEDTDGFIINENLSRDFEYNEKIYAAYISYKKNIADKINYNLGVRSEYTSYTLNTGYTNQNLIENDYFNIFPNFSMGIPLKENYSLFTSYSSRIARPRYQSLNPSIIYQDAFTSIQGNPNIVPEKIHALEIGVNLKKLTIKLGYNHTIDPITGGAVQGEDPKSYILQRLNSDREHDYYSSIHIPFKTNWWTSMNTITASYKKLIDTQSSFGFKETKPQAYVYTNNKFTIYKDLKLQLIAWYLSNRYDGIYFRKNQGEITIGLEKNLLHKTLKLQVIANDIFHTNKPDGNYQLGETSILFDRIYNTQYFRFVATYNFGKLKKTNYQHKSSGAEEQDRL</sequence>
<feature type="domain" description="Outer membrane protein beta-barrel" evidence="1">
    <location>
        <begin position="373"/>
        <end position="773"/>
    </location>
</feature>
<dbReference type="Proteomes" id="UP001500459">
    <property type="component" value="Unassembled WGS sequence"/>
</dbReference>
<proteinExistence type="predicted"/>
<name>A0ABP7XFQ7_9FLAO</name>
<accession>A0ABP7XFQ7</accession>
<evidence type="ECO:0000259" key="1">
    <source>
        <dbReference type="Pfam" id="PF14905"/>
    </source>
</evidence>
<organism evidence="2 3">
    <name type="scientific">Aquimarina addita</name>
    <dbReference type="NCBI Taxonomy" id="870485"/>
    <lineage>
        <taxon>Bacteria</taxon>
        <taxon>Pseudomonadati</taxon>
        <taxon>Bacteroidota</taxon>
        <taxon>Flavobacteriia</taxon>
        <taxon>Flavobacteriales</taxon>
        <taxon>Flavobacteriaceae</taxon>
        <taxon>Aquimarina</taxon>
    </lineage>
</organism>